<evidence type="ECO:0000313" key="1">
    <source>
        <dbReference type="EMBL" id="OGY18764.1"/>
    </source>
</evidence>
<comment type="caution">
    <text evidence="1">The sequence shown here is derived from an EMBL/GenBank/DDBJ whole genome shotgun (WGS) entry which is preliminary data.</text>
</comment>
<organism evidence="1 2">
    <name type="scientific">Candidatus Chisholmbacteria bacterium RIFCSPHIGHO2_01_FULL_52_32</name>
    <dbReference type="NCBI Taxonomy" id="1797591"/>
    <lineage>
        <taxon>Bacteria</taxon>
        <taxon>Candidatus Chisholmiibacteriota</taxon>
    </lineage>
</organism>
<dbReference type="InterPro" id="IPR011467">
    <property type="entry name" value="DUF1573"/>
</dbReference>
<protein>
    <recommendedName>
        <fullName evidence="3">DUF1573 domain-containing protein</fullName>
    </recommendedName>
</protein>
<accession>A0A1G1VTW6</accession>
<evidence type="ECO:0000313" key="2">
    <source>
        <dbReference type="Proteomes" id="UP000179233"/>
    </source>
</evidence>
<dbReference type="InterPro" id="IPR013783">
    <property type="entry name" value="Ig-like_fold"/>
</dbReference>
<dbReference type="AlphaFoldDB" id="A0A1G1VTW6"/>
<gene>
    <name evidence="1" type="ORF">A2786_04695</name>
</gene>
<dbReference type="Pfam" id="PF07610">
    <property type="entry name" value="DUF1573"/>
    <property type="match status" value="1"/>
</dbReference>
<name>A0A1G1VTW6_9BACT</name>
<dbReference type="Proteomes" id="UP000179233">
    <property type="component" value="Unassembled WGS sequence"/>
</dbReference>
<sequence>MKDSKIIIGIVLASVLVLFGGIFLATRAQKVPTIASSNSVKAQVDETSFSWGTISMKDGKVQKEFTIKNGGSGTLQLINVQTSCMCTEAQVEIDGKLSPFFGMHQNSSWVGEVAPSKTATLSVIFDPAFHGPQGVGQITRLVSLETNDPSLQKLEFTLSADVTN</sequence>
<dbReference type="PANTHER" id="PTHR37833">
    <property type="entry name" value="LIPOPROTEIN-RELATED"/>
    <property type="match status" value="1"/>
</dbReference>
<dbReference type="PANTHER" id="PTHR37833:SF1">
    <property type="entry name" value="SIGNAL PEPTIDE PROTEIN"/>
    <property type="match status" value="1"/>
</dbReference>
<dbReference type="Gene3D" id="2.60.40.10">
    <property type="entry name" value="Immunoglobulins"/>
    <property type="match status" value="1"/>
</dbReference>
<evidence type="ECO:0008006" key="3">
    <source>
        <dbReference type="Google" id="ProtNLM"/>
    </source>
</evidence>
<reference evidence="1 2" key="1">
    <citation type="journal article" date="2016" name="Nat. Commun.">
        <title>Thousands of microbial genomes shed light on interconnected biogeochemical processes in an aquifer system.</title>
        <authorList>
            <person name="Anantharaman K."/>
            <person name="Brown C.T."/>
            <person name="Hug L.A."/>
            <person name="Sharon I."/>
            <person name="Castelle C.J."/>
            <person name="Probst A.J."/>
            <person name="Thomas B.C."/>
            <person name="Singh A."/>
            <person name="Wilkins M.J."/>
            <person name="Karaoz U."/>
            <person name="Brodie E.L."/>
            <person name="Williams K.H."/>
            <person name="Hubbard S.S."/>
            <person name="Banfield J.F."/>
        </authorList>
    </citation>
    <scope>NUCLEOTIDE SEQUENCE [LARGE SCALE GENOMIC DNA]</scope>
</reference>
<dbReference type="EMBL" id="MHCJ01000003">
    <property type="protein sequence ID" value="OGY18764.1"/>
    <property type="molecule type" value="Genomic_DNA"/>
</dbReference>
<proteinExistence type="predicted"/>